<name>A0ABS4SAA2_9BACI</name>
<evidence type="ECO:0000313" key="2">
    <source>
        <dbReference type="Proteomes" id="UP001519294"/>
    </source>
</evidence>
<dbReference type="Proteomes" id="UP001519294">
    <property type="component" value="Unassembled WGS sequence"/>
</dbReference>
<comment type="caution">
    <text evidence="1">The sequence shown here is derived from an EMBL/GenBank/DDBJ whole genome shotgun (WGS) entry which is preliminary data.</text>
</comment>
<accession>A0ABS4SAA2</accession>
<proteinExistence type="predicted"/>
<evidence type="ECO:0000313" key="1">
    <source>
        <dbReference type="EMBL" id="MBP2258423.1"/>
    </source>
</evidence>
<gene>
    <name evidence="1" type="ORF">J2Z81_002406</name>
</gene>
<protein>
    <submittedName>
        <fullName evidence="1">Uncharacterized protein</fullName>
    </submittedName>
</protein>
<dbReference type="EMBL" id="JAGIKX010000026">
    <property type="protein sequence ID" value="MBP2258423.1"/>
    <property type="molecule type" value="Genomic_DNA"/>
</dbReference>
<keyword evidence="2" id="KW-1185">Reference proteome</keyword>
<sequence length="63" mass="7329">MVLVCTKHVKEGLKFIHLPHIYPLSSEDKTSENVNCLICGHQAEYKLFNFFFKGSKRKKMLSN</sequence>
<organism evidence="1 2">
    <name type="scientific">Virgibacillus alimentarius</name>
    <dbReference type="NCBI Taxonomy" id="698769"/>
    <lineage>
        <taxon>Bacteria</taxon>
        <taxon>Bacillati</taxon>
        <taxon>Bacillota</taxon>
        <taxon>Bacilli</taxon>
        <taxon>Bacillales</taxon>
        <taxon>Bacillaceae</taxon>
        <taxon>Virgibacillus</taxon>
    </lineage>
</organism>
<reference evidence="1 2" key="1">
    <citation type="submission" date="2021-03" db="EMBL/GenBank/DDBJ databases">
        <title>Genomic Encyclopedia of Type Strains, Phase IV (KMG-IV): sequencing the most valuable type-strain genomes for metagenomic binning, comparative biology and taxonomic classification.</title>
        <authorList>
            <person name="Goeker M."/>
        </authorList>
    </citation>
    <scope>NUCLEOTIDE SEQUENCE [LARGE SCALE GENOMIC DNA]</scope>
    <source>
        <strain evidence="1 2">DSM 25790</strain>
    </source>
</reference>